<name>A0A919VU83_9ACTN</name>
<protein>
    <recommendedName>
        <fullName evidence="3">GGDEF domain-containing protein</fullName>
    </recommendedName>
</protein>
<organism evidence="1 2">
    <name type="scientific">Winogradskya consettensis</name>
    <dbReference type="NCBI Taxonomy" id="113560"/>
    <lineage>
        <taxon>Bacteria</taxon>
        <taxon>Bacillati</taxon>
        <taxon>Actinomycetota</taxon>
        <taxon>Actinomycetes</taxon>
        <taxon>Micromonosporales</taxon>
        <taxon>Micromonosporaceae</taxon>
        <taxon>Winogradskya</taxon>
    </lineage>
</organism>
<dbReference type="AlphaFoldDB" id="A0A919VU83"/>
<accession>A0A919VU83</accession>
<dbReference type="Proteomes" id="UP000680865">
    <property type="component" value="Unassembled WGS sequence"/>
</dbReference>
<dbReference type="EMBL" id="BOQP01000027">
    <property type="protein sequence ID" value="GIM76032.1"/>
    <property type="molecule type" value="Genomic_DNA"/>
</dbReference>
<comment type="caution">
    <text evidence="1">The sequence shown here is derived from an EMBL/GenBank/DDBJ whole genome shotgun (WGS) entry which is preliminary data.</text>
</comment>
<proteinExistence type="predicted"/>
<reference evidence="1" key="1">
    <citation type="submission" date="2021-03" db="EMBL/GenBank/DDBJ databases">
        <title>Whole genome shotgun sequence of Actinoplanes consettensis NBRC 14913.</title>
        <authorList>
            <person name="Komaki H."/>
            <person name="Tamura T."/>
        </authorList>
    </citation>
    <scope>NUCLEOTIDE SEQUENCE</scope>
    <source>
        <strain evidence="1">NBRC 14913</strain>
    </source>
</reference>
<gene>
    <name evidence="1" type="ORF">Aco04nite_48270</name>
</gene>
<evidence type="ECO:0000313" key="2">
    <source>
        <dbReference type="Proteomes" id="UP000680865"/>
    </source>
</evidence>
<evidence type="ECO:0000313" key="1">
    <source>
        <dbReference type="EMBL" id="GIM76032.1"/>
    </source>
</evidence>
<keyword evidence="2" id="KW-1185">Reference proteome</keyword>
<sequence>MMPAGADGVAHEEALGAECARAGRTRDPLSLVLFDIDHLRRWGVRGAVAADSAAGRVREAIAEAVMELGTATVSVGVAASPVHAPSAEDLVLATDRLLYDSTAAPTNASPSAR</sequence>
<evidence type="ECO:0008006" key="3">
    <source>
        <dbReference type="Google" id="ProtNLM"/>
    </source>
</evidence>
<dbReference type="InterPro" id="IPR029787">
    <property type="entry name" value="Nucleotide_cyclase"/>
</dbReference>
<dbReference type="SUPFAM" id="SSF55073">
    <property type="entry name" value="Nucleotide cyclase"/>
    <property type="match status" value="1"/>
</dbReference>